<feature type="region of interest" description="Disordered" evidence="6">
    <location>
        <begin position="41"/>
        <end position="174"/>
    </location>
</feature>
<evidence type="ECO:0000259" key="8">
    <source>
        <dbReference type="PROSITE" id="PS51225"/>
    </source>
</evidence>
<evidence type="ECO:0000256" key="7">
    <source>
        <dbReference type="SAM" id="Phobius"/>
    </source>
</evidence>
<name>A0ABQ7S6J5_9ACAR</name>
<evidence type="ECO:0000313" key="9">
    <source>
        <dbReference type="EMBL" id="KAG9509054.1"/>
    </source>
</evidence>
<comment type="caution">
    <text evidence="9">The sequence shown here is derived from an EMBL/GenBank/DDBJ whole genome shotgun (WGS) entry which is preliminary data.</text>
</comment>
<comment type="subcellular location">
    <subcellularLocation>
        <location evidence="1">Membrane</location>
        <topology evidence="1">Multi-pass membrane protein</topology>
    </subcellularLocation>
</comment>
<feature type="compositionally biased region" description="Low complexity" evidence="6">
    <location>
        <begin position="41"/>
        <end position="64"/>
    </location>
</feature>
<evidence type="ECO:0000256" key="6">
    <source>
        <dbReference type="SAM" id="MobiDB-lite"/>
    </source>
</evidence>
<evidence type="ECO:0000256" key="5">
    <source>
        <dbReference type="PROSITE-ProRule" id="PRU00581"/>
    </source>
</evidence>
<sequence length="420" mass="47251">MVVPTTAESSRDFDADSMAHVWPRTRPDSVTRIHPIQRADSFTSSRLTTTNTTTTTTSSSSATSFDVPADCRSPHVNVAPQRQRVHPTTKTAASPSRRSQRRHSTMSLSSAASSLPSHHEQLQHQESQKTIRNNSSANIDEHNRRYSSSSNGSLSEPVNHERGRPTNYRQGATLPVSDVPVEGTIPLPRAEDVSHTRYVDSKPHVTRHTTTKASTAWAIPDEAELNCGHYRRWPGWLKLCQLLVAIVCYVVLIPLAWFAIITSVVVSVFFAVTMLICIFYLFTLSRVVMPTWPWLTIEYFFTCLASALYVVSAILMLVMSNQTEYEISLREFDNYFSYMLVAILALVNAALYAGGAYWIRKRLRRREQQKLSSVTTMTSAKPTGNTLKQPKQYKKPPSSSKQQQQQQTNTRTKRAAINNV</sequence>
<reference evidence="9 10" key="1">
    <citation type="submission" date="2020-10" db="EMBL/GenBank/DDBJ databases">
        <authorList>
            <person name="Klimov P.B."/>
            <person name="Dyachkov S.M."/>
            <person name="Chetverikov P.E."/>
        </authorList>
    </citation>
    <scope>NUCLEOTIDE SEQUENCE [LARGE SCALE GENOMIC DNA]</scope>
    <source>
        <strain evidence="9">BMOC 18-1129-001#AD2665</strain>
        <tissue evidence="9">Entire mites</tissue>
    </source>
</reference>
<evidence type="ECO:0000256" key="4">
    <source>
        <dbReference type="ARBA" id="ARBA00023136"/>
    </source>
</evidence>
<feature type="domain" description="MARVEL" evidence="8">
    <location>
        <begin position="229"/>
        <end position="364"/>
    </location>
</feature>
<feature type="compositionally biased region" description="Polar residues" evidence="6">
    <location>
        <begin position="374"/>
        <end position="387"/>
    </location>
</feature>
<dbReference type="PANTHER" id="PTHR22776">
    <property type="entry name" value="MARVEL-CONTAINING POTENTIAL LIPID RAFT-ASSOCIATED PROTEIN"/>
    <property type="match status" value="1"/>
</dbReference>
<dbReference type="PANTHER" id="PTHR22776:SF97">
    <property type="entry name" value="RE01453P"/>
    <property type="match status" value="1"/>
</dbReference>
<dbReference type="Proteomes" id="UP000825002">
    <property type="component" value="Unassembled WGS sequence"/>
</dbReference>
<feature type="compositionally biased region" description="Basic and acidic residues" evidence="6">
    <location>
        <begin position="117"/>
        <end position="129"/>
    </location>
</feature>
<evidence type="ECO:0000256" key="2">
    <source>
        <dbReference type="ARBA" id="ARBA00022692"/>
    </source>
</evidence>
<dbReference type="InterPro" id="IPR008253">
    <property type="entry name" value="Marvel"/>
</dbReference>
<feature type="region of interest" description="Disordered" evidence="6">
    <location>
        <begin position="370"/>
        <end position="420"/>
    </location>
</feature>
<evidence type="ECO:0000256" key="3">
    <source>
        <dbReference type="ARBA" id="ARBA00022989"/>
    </source>
</evidence>
<proteinExistence type="predicted"/>
<feature type="transmembrane region" description="Helical" evidence="7">
    <location>
        <begin position="239"/>
        <end position="260"/>
    </location>
</feature>
<feature type="compositionally biased region" description="Low complexity" evidence="6">
    <location>
        <begin position="107"/>
        <end position="116"/>
    </location>
</feature>
<dbReference type="EMBL" id="JAIFTH010000710">
    <property type="protein sequence ID" value="KAG9509054.1"/>
    <property type="molecule type" value="Genomic_DNA"/>
</dbReference>
<organism evidence="9 10">
    <name type="scientific">Fragariocoptes setiger</name>
    <dbReference type="NCBI Taxonomy" id="1670756"/>
    <lineage>
        <taxon>Eukaryota</taxon>
        <taxon>Metazoa</taxon>
        <taxon>Ecdysozoa</taxon>
        <taxon>Arthropoda</taxon>
        <taxon>Chelicerata</taxon>
        <taxon>Arachnida</taxon>
        <taxon>Acari</taxon>
        <taxon>Acariformes</taxon>
        <taxon>Trombidiformes</taxon>
        <taxon>Prostigmata</taxon>
        <taxon>Eupodina</taxon>
        <taxon>Eriophyoidea</taxon>
        <taxon>Phytoptidae</taxon>
        <taxon>Fragariocoptes</taxon>
    </lineage>
</organism>
<accession>A0ABQ7S6J5</accession>
<feature type="transmembrane region" description="Helical" evidence="7">
    <location>
        <begin position="299"/>
        <end position="318"/>
    </location>
</feature>
<feature type="transmembrane region" description="Helical" evidence="7">
    <location>
        <begin position="266"/>
        <end position="287"/>
    </location>
</feature>
<keyword evidence="3 7" id="KW-1133">Transmembrane helix</keyword>
<feature type="compositionally biased region" description="Low complexity" evidence="6">
    <location>
        <begin position="395"/>
        <end position="407"/>
    </location>
</feature>
<dbReference type="PROSITE" id="PS51225">
    <property type="entry name" value="MARVEL"/>
    <property type="match status" value="1"/>
</dbReference>
<keyword evidence="4 5" id="KW-0472">Membrane</keyword>
<feature type="compositionally biased region" description="Polar residues" evidence="6">
    <location>
        <begin position="86"/>
        <end position="97"/>
    </location>
</feature>
<evidence type="ECO:0000313" key="10">
    <source>
        <dbReference type="Proteomes" id="UP000825002"/>
    </source>
</evidence>
<keyword evidence="2 5" id="KW-0812">Transmembrane</keyword>
<protein>
    <recommendedName>
        <fullName evidence="8">MARVEL domain-containing protein</fullName>
    </recommendedName>
</protein>
<evidence type="ECO:0000256" key="1">
    <source>
        <dbReference type="ARBA" id="ARBA00004141"/>
    </source>
</evidence>
<gene>
    <name evidence="9" type="ORF">GZH46_02438</name>
</gene>
<feature type="transmembrane region" description="Helical" evidence="7">
    <location>
        <begin position="338"/>
        <end position="359"/>
    </location>
</feature>
<keyword evidence="10" id="KW-1185">Reference proteome</keyword>
<dbReference type="InterPro" id="IPR050578">
    <property type="entry name" value="MARVEL-CKLF_proteins"/>
</dbReference>